<proteinExistence type="predicted"/>
<protein>
    <submittedName>
        <fullName evidence="2">Uncharacterized protein</fullName>
    </submittedName>
</protein>
<comment type="caution">
    <text evidence="2">The sequence shown here is derived from an EMBL/GenBank/DDBJ whole genome shotgun (WGS) entry which is preliminary data.</text>
</comment>
<evidence type="ECO:0000313" key="3">
    <source>
        <dbReference type="Proteomes" id="UP001633002"/>
    </source>
</evidence>
<evidence type="ECO:0000313" key="2">
    <source>
        <dbReference type="EMBL" id="KAL3692701.1"/>
    </source>
</evidence>
<reference evidence="2 3" key="1">
    <citation type="submission" date="2024-09" db="EMBL/GenBank/DDBJ databases">
        <title>Chromosome-scale assembly of Riccia sorocarpa.</title>
        <authorList>
            <person name="Paukszto L."/>
        </authorList>
    </citation>
    <scope>NUCLEOTIDE SEQUENCE [LARGE SCALE GENOMIC DNA]</scope>
    <source>
        <strain evidence="2">LP-2024</strain>
        <tissue evidence="2">Aerial parts of the thallus</tissue>
    </source>
</reference>
<gene>
    <name evidence="2" type="ORF">R1sor_006352</name>
</gene>
<dbReference type="Proteomes" id="UP001633002">
    <property type="component" value="Unassembled WGS sequence"/>
</dbReference>
<dbReference type="AlphaFoldDB" id="A0ABD3HP36"/>
<evidence type="ECO:0000256" key="1">
    <source>
        <dbReference type="SAM" id="MobiDB-lite"/>
    </source>
</evidence>
<feature type="compositionally biased region" description="Polar residues" evidence="1">
    <location>
        <begin position="211"/>
        <end position="224"/>
    </location>
</feature>
<keyword evidence="3" id="KW-1185">Reference proteome</keyword>
<sequence>MRSWKELRQEYRWDARQGQIPGTLLMWHASYIYQSNMGETSWSWGQCIALLRKGGITTVKEGARLAAGEGWIRYLHGKGIFPEHDAEGDLHRLEDWLKLQRVSEDEVCITQGWIWLEDKAEVRWEQNTSFWTKKFLKPRDFGPLLNGKWGITTVETPWSWRWSKLWSAPALAAIIATKGTLNEWIRTWKAWFGPELDLTLDGDAAVENPPTLDSPNQDDTVGDNSSATSTDTPDSSSSSLDS</sequence>
<feature type="region of interest" description="Disordered" evidence="1">
    <location>
        <begin position="203"/>
        <end position="242"/>
    </location>
</feature>
<name>A0ABD3HP36_9MARC</name>
<organism evidence="2 3">
    <name type="scientific">Riccia sorocarpa</name>
    <dbReference type="NCBI Taxonomy" id="122646"/>
    <lineage>
        <taxon>Eukaryota</taxon>
        <taxon>Viridiplantae</taxon>
        <taxon>Streptophyta</taxon>
        <taxon>Embryophyta</taxon>
        <taxon>Marchantiophyta</taxon>
        <taxon>Marchantiopsida</taxon>
        <taxon>Marchantiidae</taxon>
        <taxon>Marchantiales</taxon>
        <taxon>Ricciaceae</taxon>
        <taxon>Riccia</taxon>
    </lineage>
</organism>
<accession>A0ABD3HP36</accession>
<dbReference type="EMBL" id="JBJQOH010000003">
    <property type="protein sequence ID" value="KAL3692701.1"/>
    <property type="molecule type" value="Genomic_DNA"/>
</dbReference>
<feature type="compositionally biased region" description="Low complexity" evidence="1">
    <location>
        <begin position="225"/>
        <end position="242"/>
    </location>
</feature>